<evidence type="ECO:0000313" key="3">
    <source>
        <dbReference type="Proteomes" id="UP000239415"/>
    </source>
</evidence>
<gene>
    <name evidence="2" type="ORF">CLV67_11568</name>
</gene>
<protein>
    <submittedName>
        <fullName evidence="2">Uncharacterized protein</fullName>
    </submittedName>
</protein>
<evidence type="ECO:0000256" key="1">
    <source>
        <dbReference type="SAM" id="MobiDB-lite"/>
    </source>
</evidence>
<dbReference type="Proteomes" id="UP000239415">
    <property type="component" value="Unassembled WGS sequence"/>
</dbReference>
<accession>A0A2T0K4E5</accession>
<dbReference type="OrthoDB" id="3482823at2"/>
<organism evidence="2 3">
    <name type="scientific">Actinoplanes italicus</name>
    <dbReference type="NCBI Taxonomy" id="113567"/>
    <lineage>
        <taxon>Bacteria</taxon>
        <taxon>Bacillati</taxon>
        <taxon>Actinomycetota</taxon>
        <taxon>Actinomycetes</taxon>
        <taxon>Micromonosporales</taxon>
        <taxon>Micromonosporaceae</taxon>
        <taxon>Actinoplanes</taxon>
    </lineage>
</organism>
<feature type="region of interest" description="Disordered" evidence="1">
    <location>
        <begin position="86"/>
        <end position="139"/>
    </location>
</feature>
<evidence type="ECO:0000313" key="2">
    <source>
        <dbReference type="EMBL" id="PRX17576.1"/>
    </source>
</evidence>
<comment type="caution">
    <text evidence="2">The sequence shown here is derived from an EMBL/GenBank/DDBJ whole genome shotgun (WGS) entry which is preliminary data.</text>
</comment>
<keyword evidence="3" id="KW-1185">Reference proteome</keyword>
<sequence length="139" mass="15084">MTLHWWSIEIVDGPHSSAGRWRDMHQETIVSSGISFGAREWHWRAFSWGVLLEIAFADEEIWPAFRALPVVRAALDAVPDPVHGLHIYPGRGGSSGGILPRRPRPTAGAGAVPIPREEPSPRVTLASPEPAPTTSGVTV</sequence>
<reference evidence="2 3" key="1">
    <citation type="submission" date="2018-03" db="EMBL/GenBank/DDBJ databases">
        <title>Genomic Encyclopedia of Archaeal and Bacterial Type Strains, Phase II (KMG-II): from individual species to whole genera.</title>
        <authorList>
            <person name="Goeker M."/>
        </authorList>
    </citation>
    <scope>NUCLEOTIDE SEQUENCE [LARGE SCALE GENOMIC DNA]</scope>
    <source>
        <strain evidence="2 3">DSM 43146</strain>
    </source>
</reference>
<dbReference type="AlphaFoldDB" id="A0A2T0K4E5"/>
<dbReference type="EMBL" id="PVMZ01000015">
    <property type="protein sequence ID" value="PRX17576.1"/>
    <property type="molecule type" value="Genomic_DNA"/>
</dbReference>
<dbReference type="RefSeq" id="WP_106324887.1">
    <property type="nucleotide sequence ID" value="NZ_BOMO01000141.1"/>
</dbReference>
<name>A0A2T0K4E5_9ACTN</name>
<proteinExistence type="predicted"/>